<dbReference type="RefSeq" id="WP_346757373.1">
    <property type="nucleotide sequence ID" value="NZ_JAUJEB010000001.1"/>
</dbReference>
<reference evidence="3" key="1">
    <citation type="submission" date="2023-06" db="EMBL/GenBank/DDBJ databases">
        <title>Genomic of Agaribacillus aureum.</title>
        <authorList>
            <person name="Wang G."/>
        </authorList>
    </citation>
    <scope>NUCLEOTIDE SEQUENCE</scope>
    <source>
        <strain evidence="3">BMA12</strain>
    </source>
</reference>
<evidence type="ECO:0000313" key="4">
    <source>
        <dbReference type="Proteomes" id="UP001172083"/>
    </source>
</evidence>
<proteinExistence type="predicted"/>
<organism evidence="3 4">
    <name type="scientific">Agaribacillus aureus</name>
    <dbReference type="NCBI Taxonomy" id="3051825"/>
    <lineage>
        <taxon>Bacteria</taxon>
        <taxon>Pseudomonadati</taxon>
        <taxon>Bacteroidota</taxon>
        <taxon>Cytophagia</taxon>
        <taxon>Cytophagales</taxon>
        <taxon>Splendidivirgaceae</taxon>
        <taxon>Agaribacillus</taxon>
    </lineage>
</organism>
<feature type="coiled-coil region" evidence="1">
    <location>
        <begin position="254"/>
        <end position="281"/>
    </location>
</feature>
<dbReference type="EMBL" id="JAUJEB010000001">
    <property type="protein sequence ID" value="MDN5212048.1"/>
    <property type="molecule type" value="Genomic_DNA"/>
</dbReference>
<protein>
    <submittedName>
        <fullName evidence="3">Tail fiber protein</fullName>
    </submittedName>
</protein>
<dbReference type="Proteomes" id="UP001172083">
    <property type="component" value="Unassembled WGS sequence"/>
</dbReference>
<comment type="caution">
    <text evidence="3">The sequence shown here is derived from an EMBL/GenBank/DDBJ whole genome shotgun (WGS) entry which is preliminary data.</text>
</comment>
<evidence type="ECO:0000313" key="3">
    <source>
        <dbReference type="EMBL" id="MDN5212048.1"/>
    </source>
</evidence>
<feature type="chain" id="PRO_5047138668" evidence="2">
    <location>
        <begin position="21"/>
        <end position="281"/>
    </location>
</feature>
<name>A0ABT8L2U2_9BACT</name>
<keyword evidence="4" id="KW-1185">Reference proteome</keyword>
<feature type="signal peptide" evidence="2">
    <location>
        <begin position="1"/>
        <end position="20"/>
    </location>
</feature>
<accession>A0ABT8L2U2</accession>
<evidence type="ECO:0000256" key="1">
    <source>
        <dbReference type="SAM" id="Coils"/>
    </source>
</evidence>
<evidence type="ECO:0000256" key="2">
    <source>
        <dbReference type="SAM" id="SignalP"/>
    </source>
</evidence>
<keyword evidence="1" id="KW-0175">Coiled coil</keyword>
<gene>
    <name evidence="3" type="ORF">QQ020_08295</name>
</gene>
<keyword evidence="2" id="KW-0732">Signal</keyword>
<sequence length="281" mass="31128">MKKYCIIIPIIFLMCSSVWAQNYVENITIKKGSASGRAQVFLNDENTDLVWRFGLTGAGANNFNFFDGSTNIISLKYGGDIIFQPTGFVGIGTNNPRGNLELSNGNRNLLFDFVGVTGHRILADGSNGGSLQLQFNAVDVASSVFAIDEQLSSDINDTQRRFTIHKGGNVAIGGNPDSNAKLTVAGKIHSQEVKVTVGAGSDFVFKEDYKLMPLRKLETYIRENKHLPDIASEKEMLEKGLELGAFQMKLLQKVEELTLYVIELEKENKRQQKEIESLKAR</sequence>